<dbReference type="PANTHER" id="PTHR41774">
    <property type="match status" value="1"/>
</dbReference>
<sequence length="130" mass="13642">MYKITFYVPSDAAEAVKQAMFAAGAGRIGCYDCCCWQCLGQGQFRPLAGSNPTIGSHGDITRLEELQVEMVCADACIAAAIAALRAAHPYETPAFAYWRVNDALPTVPAAAAAAAPVPAAVPPQTRRAGR</sequence>
<reference evidence="1" key="1">
    <citation type="submission" date="2023-07" db="EMBL/GenBank/DDBJ databases">
        <title>Genomic Encyclopedia of Type Strains, Phase IV (KMG-IV): sequencing the most valuable type-strain genomes for metagenomic binning, comparative biology and taxonomic classification.</title>
        <authorList>
            <person name="Goeker M."/>
        </authorList>
    </citation>
    <scope>NUCLEOTIDE SEQUENCE</scope>
    <source>
        <strain evidence="1">DSM 24202</strain>
    </source>
</reference>
<name>A0AAE3VD17_9BACT</name>
<evidence type="ECO:0000313" key="1">
    <source>
        <dbReference type="EMBL" id="MDQ0288068.1"/>
    </source>
</evidence>
<dbReference type="PANTHER" id="PTHR41774:SF1">
    <property type="entry name" value="NGG1P INTERACTING FACTOR NIF3"/>
    <property type="match status" value="1"/>
</dbReference>
<dbReference type="SUPFAM" id="SSF102705">
    <property type="entry name" value="NIF3 (NGG1p interacting factor 3)-like"/>
    <property type="match status" value="1"/>
</dbReference>
<dbReference type="Gene3D" id="3.30.70.120">
    <property type="match status" value="1"/>
</dbReference>
<organism evidence="1 2">
    <name type="scientific">Oligosphaera ethanolica</name>
    <dbReference type="NCBI Taxonomy" id="760260"/>
    <lineage>
        <taxon>Bacteria</taxon>
        <taxon>Pseudomonadati</taxon>
        <taxon>Lentisphaerota</taxon>
        <taxon>Oligosphaeria</taxon>
        <taxon>Oligosphaerales</taxon>
        <taxon>Oligosphaeraceae</taxon>
        <taxon>Oligosphaera</taxon>
    </lineage>
</organism>
<evidence type="ECO:0000313" key="2">
    <source>
        <dbReference type="Proteomes" id="UP001238163"/>
    </source>
</evidence>
<comment type="caution">
    <text evidence="1">The sequence shown here is derived from an EMBL/GenBank/DDBJ whole genome shotgun (WGS) entry which is preliminary data.</text>
</comment>
<dbReference type="EMBL" id="JAUSVL010000001">
    <property type="protein sequence ID" value="MDQ0288068.1"/>
    <property type="molecule type" value="Genomic_DNA"/>
</dbReference>
<dbReference type="Proteomes" id="UP001238163">
    <property type="component" value="Unassembled WGS sequence"/>
</dbReference>
<dbReference type="FunFam" id="3.30.70.120:FF:000006">
    <property type="entry name" value="GTP cyclohydrolase 1 type 2 homolog"/>
    <property type="match status" value="1"/>
</dbReference>
<dbReference type="AlphaFoldDB" id="A0AAE3VD17"/>
<dbReference type="InterPro" id="IPR015867">
    <property type="entry name" value="N-reg_PII/ATP_PRibTrfase_C"/>
</dbReference>
<protein>
    <recommendedName>
        <fullName evidence="3">NGG1p interacting factor NIF3</fullName>
    </recommendedName>
</protein>
<gene>
    <name evidence="1" type="ORF">J3R75_000175</name>
</gene>
<keyword evidence="2" id="KW-1185">Reference proteome</keyword>
<accession>A0AAE3VD17</accession>
<proteinExistence type="predicted"/>
<dbReference type="InterPro" id="IPR036069">
    <property type="entry name" value="DUF34/NIF3_sf"/>
</dbReference>
<evidence type="ECO:0008006" key="3">
    <source>
        <dbReference type="Google" id="ProtNLM"/>
    </source>
</evidence>